<protein>
    <submittedName>
        <fullName evidence="1">Uncharacterized protein</fullName>
    </submittedName>
</protein>
<sequence>MNICPLCNGFGSNQTYSCTNCGNELEDSGRVIDYFDDYSAYMEIDDMKKIDGYPTTLSQHECAHLFYCPSCQTQEVKLIKE</sequence>
<name>A0ABR9QE65_9BACI</name>
<organism evidence="1 2">
    <name type="scientific">Litchfieldia luteola</name>
    <dbReference type="NCBI Taxonomy" id="682179"/>
    <lineage>
        <taxon>Bacteria</taxon>
        <taxon>Bacillati</taxon>
        <taxon>Bacillota</taxon>
        <taxon>Bacilli</taxon>
        <taxon>Bacillales</taxon>
        <taxon>Bacillaceae</taxon>
        <taxon>Litchfieldia</taxon>
    </lineage>
</organism>
<gene>
    <name evidence="1" type="ORF">IMZ08_01765</name>
</gene>
<evidence type="ECO:0000313" key="1">
    <source>
        <dbReference type="EMBL" id="MBE4906783.1"/>
    </source>
</evidence>
<dbReference type="Proteomes" id="UP001516662">
    <property type="component" value="Unassembled WGS sequence"/>
</dbReference>
<comment type="caution">
    <text evidence="1">The sequence shown here is derived from an EMBL/GenBank/DDBJ whole genome shotgun (WGS) entry which is preliminary data.</text>
</comment>
<dbReference type="RefSeq" id="WP_193534274.1">
    <property type="nucleotide sequence ID" value="NZ_JADCLJ010000006.1"/>
</dbReference>
<proteinExistence type="predicted"/>
<evidence type="ECO:0000313" key="2">
    <source>
        <dbReference type="Proteomes" id="UP001516662"/>
    </source>
</evidence>
<reference evidence="1 2" key="1">
    <citation type="submission" date="2020-10" db="EMBL/GenBank/DDBJ databases">
        <title>Bacillus sp. HD4P25, an endophyte from a halophyte.</title>
        <authorList>
            <person name="Sun J.-Q."/>
        </authorList>
    </citation>
    <scope>NUCLEOTIDE SEQUENCE [LARGE SCALE GENOMIC DNA]</scope>
    <source>
        <strain evidence="1 2">YIM 93174</strain>
    </source>
</reference>
<accession>A0ABR9QE65</accession>
<keyword evidence="2" id="KW-1185">Reference proteome</keyword>
<dbReference type="EMBL" id="JADCLJ010000006">
    <property type="protein sequence ID" value="MBE4906783.1"/>
    <property type="molecule type" value="Genomic_DNA"/>
</dbReference>